<dbReference type="EMBL" id="MBLM01000123">
    <property type="protein sequence ID" value="OHV35091.1"/>
    <property type="molecule type" value="Genomic_DNA"/>
</dbReference>
<evidence type="ECO:0000256" key="1">
    <source>
        <dbReference type="ARBA" id="ARBA00002536"/>
    </source>
</evidence>
<dbReference type="PIRSF" id="PIRSF017385">
    <property type="entry name" value="CtaF"/>
    <property type="match status" value="1"/>
</dbReference>
<reference evidence="13" key="1">
    <citation type="submission" date="2016-07" db="EMBL/GenBank/DDBJ databases">
        <title>Sequence Frankia sp. strain CcI1.17.</title>
        <authorList>
            <person name="Ghodhbane-Gtari F."/>
            <person name="Swanson E."/>
            <person name="Gueddou A."/>
            <person name="Morris K."/>
            <person name="Hezbri K."/>
            <person name="Ktari A."/>
            <person name="Nouioui I."/>
            <person name="Abebe-Akele F."/>
            <person name="Simpson S."/>
            <person name="Thomas K."/>
            <person name="Gtari M."/>
            <person name="Tisa L.S."/>
            <person name="Hurst S."/>
        </authorList>
    </citation>
    <scope>NUCLEOTIDE SEQUENCE [LARGE SCALE GENOMIC DNA]</scope>
    <source>
        <strain evidence="13">Cc1.17</strain>
    </source>
</reference>
<evidence type="ECO:0000256" key="2">
    <source>
        <dbReference type="ARBA" id="ARBA00004651"/>
    </source>
</evidence>
<evidence type="ECO:0000256" key="9">
    <source>
        <dbReference type="ARBA" id="ARBA00047816"/>
    </source>
</evidence>
<dbReference type="EC" id="7.1.1.9" evidence="10"/>
<evidence type="ECO:0000256" key="5">
    <source>
        <dbReference type="ARBA" id="ARBA00022692"/>
    </source>
</evidence>
<name>A0A1S1QNS2_9ACTN</name>
<sequence>MKIEGFIFNFFGIFAGAAALVYWFWAKDPTGTAALTLCAGLGFLVGGYLVFTGRRIGMRPQDLPDAEVVDGAGELGHFTPGSYYPFFLGASASVTAMGLAFGIWLSILGAVLTFSFAVCLVMENFWHPALPEDEVPTH</sequence>
<keyword evidence="8 10" id="KW-0472">Membrane</keyword>
<dbReference type="InterPro" id="IPR021050">
    <property type="entry name" value="Cyt_c_oxidase_su4_actinobac"/>
</dbReference>
<dbReference type="GO" id="GO:0005886">
    <property type="term" value="C:plasma membrane"/>
    <property type="evidence" value="ECO:0007669"/>
    <property type="project" value="UniProtKB-SubCell"/>
</dbReference>
<evidence type="ECO:0000313" key="12">
    <source>
        <dbReference type="EMBL" id="OHV35091.1"/>
    </source>
</evidence>
<evidence type="ECO:0000313" key="13">
    <source>
        <dbReference type="Proteomes" id="UP000179627"/>
    </source>
</evidence>
<keyword evidence="13" id="KW-1185">Reference proteome</keyword>
<comment type="subunit">
    <text evidence="10">Associates with subunits I, II and III to form cytochrome c oxidase.</text>
</comment>
<feature type="transmembrane region" description="Helical" evidence="11">
    <location>
        <begin position="7"/>
        <end position="25"/>
    </location>
</feature>
<keyword evidence="6 10" id="KW-1278">Translocase</keyword>
<keyword evidence="7 11" id="KW-1133">Transmembrane helix</keyword>
<dbReference type="OrthoDB" id="5244617at2"/>
<evidence type="ECO:0000256" key="4">
    <source>
        <dbReference type="ARBA" id="ARBA00022475"/>
    </source>
</evidence>
<organism evidence="12 13">
    <name type="scientific">Parafrankia colletiae</name>
    <dbReference type="NCBI Taxonomy" id="573497"/>
    <lineage>
        <taxon>Bacteria</taxon>
        <taxon>Bacillati</taxon>
        <taxon>Actinomycetota</taxon>
        <taxon>Actinomycetes</taxon>
        <taxon>Frankiales</taxon>
        <taxon>Frankiaceae</taxon>
        <taxon>Parafrankia</taxon>
    </lineage>
</organism>
<evidence type="ECO:0000256" key="8">
    <source>
        <dbReference type="ARBA" id="ARBA00023136"/>
    </source>
</evidence>
<dbReference type="GO" id="GO:0004129">
    <property type="term" value="F:cytochrome-c oxidase activity"/>
    <property type="evidence" value="ECO:0007669"/>
    <property type="project" value="UniProtKB-EC"/>
</dbReference>
<dbReference type="GO" id="GO:0022900">
    <property type="term" value="P:electron transport chain"/>
    <property type="evidence" value="ECO:0007669"/>
    <property type="project" value="InterPro"/>
</dbReference>
<dbReference type="RefSeq" id="WP_071085772.1">
    <property type="nucleotide sequence ID" value="NZ_MBLM01000123.1"/>
</dbReference>
<evidence type="ECO:0000256" key="6">
    <source>
        <dbReference type="ARBA" id="ARBA00022967"/>
    </source>
</evidence>
<comment type="function">
    <text evidence="1 10">Part of cytochrome c oxidase, its function is unknown.</text>
</comment>
<accession>A0A1S1QNS2</accession>
<feature type="transmembrane region" description="Helical" evidence="11">
    <location>
        <begin position="31"/>
        <end position="51"/>
    </location>
</feature>
<keyword evidence="5 11" id="KW-0812">Transmembrane</keyword>
<dbReference type="Proteomes" id="UP000179627">
    <property type="component" value="Unassembled WGS sequence"/>
</dbReference>
<evidence type="ECO:0000256" key="10">
    <source>
        <dbReference type="PIRNR" id="PIRNR017385"/>
    </source>
</evidence>
<dbReference type="Pfam" id="PF12270">
    <property type="entry name" value="Cyt_c_ox_IV"/>
    <property type="match status" value="1"/>
</dbReference>
<gene>
    <name evidence="12" type="ORF">CC117_20120</name>
</gene>
<evidence type="ECO:0000256" key="3">
    <source>
        <dbReference type="ARBA" id="ARBA00006870"/>
    </source>
</evidence>
<comment type="subcellular location">
    <subcellularLocation>
        <location evidence="2">Cell membrane</location>
        <topology evidence="2">Multi-pass membrane protein</topology>
    </subcellularLocation>
</comment>
<protein>
    <recommendedName>
        <fullName evidence="10">Cytochrome c oxidase polypeptide 4</fullName>
        <ecNumber evidence="10">7.1.1.9</ecNumber>
    </recommendedName>
    <alternativeName>
        <fullName evidence="10">Cytochrome aa3 subunit 4</fullName>
    </alternativeName>
    <alternativeName>
        <fullName evidence="10">Cytochrome c oxidase polypeptide IV</fullName>
    </alternativeName>
</protein>
<comment type="similarity">
    <text evidence="3 10">Belongs to the cytochrome c oxidase bacterial subunit CtaF family.</text>
</comment>
<keyword evidence="4 10" id="KW-1003">Cell membrane</keyword>
<comment type="catalytic activity">
    <reaction evidence="9 10">
        <text>4 Fe(II)-[cytochrome c] + O2 + 8 H(+)(in) = 4 Fe(III)-[cytochrome c] + 2 H2O + 4 H(+)(out)</text>
        <dbReference type="Rhea" id="RHEA:11436"/>
        <dbReference type="Rhea" id="RHEA-COMP:10350"/>
        <dbReference type="Rhea" id="RHEA-COMP:14399"/>
        <dbReference type="ChEBI" id="CHEBI:15377"/>
        <dbReference type="ChEBI" id="CHEBI:15378"/>
        <dbReference type="ChEBI" id="CHEBI:15379"/>
        <dbReference type="ChEBI" id="CHEBI:29033"/>
        <dbReference type="ChEBI" id="CHEBI:29034"/>
        <dbReference type="EC" id="7.1.1.9"/>
    </reaction>
</comment>
<proteinExistence type="inferred from homology"/>
<evidence type="ECO:0000256" key="7">
    <source>
        <dbReference type="ARBA" id="ARBA00022989"/>
    </source>
</evidence>
<dbReference type="AlphaFoldDB" id="A0A1S1QNS2"/>
<feature type="transmembrane region" description="Helical" evidence="11">
    <location>
        <begin position="101"/>
        <end position="126"/>
    </location>
</feature>
<comment type="caution">
    <text evidence="12">The sequence shown here is derived from an EMBL/GenBank/DDBJ whole genome shotgun (WGS) entry which is preliminary data.</text>
</comment>
<evidence type="ECO:0000256" key="11">
    <source>
        <dbReference type="SAM" id="Phobius"/>
    </source>
</evidence>